<reference evidence="2 3" key="1">
    <citation type="submission" date="2021-05" db="EMBL/GenBank/DDBJ databases">
        <title>Shewanella sp. JM162201.</title>
        <authorList>
            <person name="Xu S."/>
            <person name="Li A."/>
        </authorList>
    </citation>
    <scope>NUCLEOTIDE SEQUENCE [LARGE SCALE GENOMIC DNA]</scope>
    <source>
        <strain evidence="2 3">JM162201</strain>
    </source>
</reference>
<dbReference type="RefSeq" id="WP_214506100.1">
    <property type="nucleotide sequence ID" value="NZ_JAHEPS010000001.1"/>
</dbReference>
<keyword evidence="1" id="KW-0812">Transmembrane</keyword>
<keyword evidence="3" id="KW-1185">Reference proteome</keyword>
<protein>
    <submittedName>
        <fullName evidence="2">Uncharacterized protein</fullName>
    </submittedName>
</protein>
<proteinExistence type="predicted"/>
<accession>A0ABS5V0G0</accession>
<dbReference type="Proteomes" id="UP001195903">
    <property type="component" value="Unassembled WGS sequence"/>
</dbReference>
<comment type="caution">
    <text evidence="2">The sequence shown here is derived from an EMBL/GenBank/DDBJ whole genome shotgun (WGS) entry which is preliminary data.</text>
</comment>
<evidence type="ECO:0000313" key="2">
    <source>
        <dbReference type="EMBL" id="MBT1443954.1"/>
    </source>
</evidence>
<keyword evidence="1" id="KW-1133">Transmembrane helix</keyword>
<sequence length="66" mass="7239">MFIQVFAFIIAVFCVALGVKHGDMLLVIAGAVGMLSGVHLVYQIRTGKSLLETWGTRSRKTQRSNT</sequence>
<evidence type="ECO:0000313" key="3">
    <source>
        <dbReference type="Proteomes" id="UP001195903"/>
    </source>
</evidence>
<organism evidence="2 3">
    <name type="scientific">Shewanella jiangmenensis</name>
    <dbReference type="NCBI Taxonomy" id="2837387"/>
    <lineage>
        <taxon>Bacteria</taxon>
        <taxon>Pseudomonadati</taxon>
        <taxon>Pseudomonadota</taxon>
        <taxon>Gammaproteobacteria</taxon>
        <taxon>Alteromonadales</taxon>
        <taxon>Shewanellaceae</taxon>
        <taxon>Shewanella</taxon>
    </lineage>
</organism>
<dbReference type="EMBL" id="JAHEPS010000001">
    <property type="protein sequence ID" value="MBT1443954.1"/>
    <property type="molecule type" value="Genomic_DNA"/>
</dbReference>
<feature type="transmembrane region" description="Helical" evidence="1">
    <location>
        <begin position="24"/>
        <end position="42"/>
    </location>
</feature>
<name>A0ABS5V0G0_9GAMM</name>
<gene>
    <name evidence="2" type="ORF">KJI95_05370</name>
</gene>
<evidence type="ECO:0000256" key="1">
    <source>
        <dbReference type="SAM" id="Phobius"/>
    </source>
</evidence>
<keyword evidence="1" id="KW-0472">Membrane</keyword>